<dbReference type="Proteomes" id="UP000426265">
    <property type="component" value="Unassembled WGS sequence"/>
</dbReference>
<dbReference type="Gene3D" id="1.20.1280.50">
    <property type="match status" value="1"/>
</dbReference>
<dbReference type="SUPFAM" id="SSF81383">
    <property type="entry name" value="F-box domain"/>
    <property type="match status" value="1"/>
</dbReference>
<dbReference type="InterPro" id="IPR001810">
    <property type="entry name" value="F-box_dom"/>
</dbReference>
<evidence type="ECO:0000259" key="1">
    <source>
        <dbReference type="PROSITE" id="PS50181"/>
    </source>
</evidence>
<organism evidence="2 3">
    <name type="scientific">Arabidopsis thaliana</name>
    <name type="common">Mouse-ear cress</name>
    <dbReference type="NCBI Taxonomy" id="3702"/>
    <lineage>
        <taxon>Eukaryota</taxon>
        <taxon>Viridiplantae</taxon>
        <taxon>Streptophyta</taxon>
        <taxon>Embryophyta</taxon>
        <taxon>Tracheophyta</taxon>
        <taxon>Spermatophyta</taxon>
        <taxon>Magnoliopsida</taxon>
        <taxon>eudicotyledons</taxon>
        <taxon>Gunneridae</taxon>
        <taxon>Pentapetalae</taxon>
        <taxon>rosids</taxon>
        <taxon>malvids</taxon>
        <taxon>Brassicales</taxon>
        <taxon>Brassicaceae</taxon>
        <taxon>Camelineae</taxon>
        <taxon>Arabidopsis</taxon>
    </lineage>
</organism>
<dbReference type="Pfam" id="PF00646">
    <property type="entry name" value="F-box"/>
    <property type="match status" value="1"/>
</dbReference>
<name>A0A654ERX1_ARATH</name>
<gene>
    <name evidence="2" type="ORF">AN1_LOCUS7510</name>
</gene>
<proteinExistence type="predicted"/>
<sequence>MTITNLPSDLLEEIFSRLPLNSMRAVRLACKTFYTLSKCKSFAKLHFGKETTTTKEGESQMILLMDYNLYLISVVVDGDPYIECKDYFFHGPELEWYEIYDFESGLWTTLDVTPHWCISLGSHGISIKGNTYWSAITRNSRSHGLTIYDHDHIICFDFTSERFGPLLPLPLNAEYYGDVILSSVKEEKLAVLQQQNRANPYMFDIWITINIEPGHVLWTKFLKVDMETVMETPFKSSESFFIDEKNKIVMGFDETLNPYTISIFGEAGYYRVVNLEQHANTWSRTQMCTYVPSLLQIKQLPLIQVENMFHHLKIQRKNKNDIGKHRYSI</sequence>
<reference evidence="2 3" key="1">
    <citation type="submission" date="2019-11" db="EMBL/GenBank/DDBJ databases">
        <authorList>
            <person name="Jiao W.-B."/>
            <person name="Schneeberger K."/>
        </authorList>
    </citation>
    <scope>NUCLEOTIDE SEQUENCE [LARGE SCALE GENOMIC DNA]</scope>
    <source>
        <strain evidence="3">cv. An-1</strain>
    </source>
</reference>
<protein>
    <recommendedName>
        <fullName evidence="1">F-box domain-containing protein</fullName>
    </recommendedName>
</protein>
<dbReference type="EMBL" id="CACRSJ010000105">
    <property type="protein sequence ID" value="VYS52047.1"/>
    <property type="molecule type" value="Genomic_DNA"/>
</dbReference>
<dbReference type="InterPro" id="IPR036047">
    <property type="entry name" value="F-box-like_dom_sf"/>
</dbReference>
<feature type="domain" description="F-box" evidence="1">
    <location>
        <begin position="1"/>
        <end position="45"/>
    </location>
</feature>
<evidence type="ECO:0000313" key="3">
    <source>
        <dbReference type="Proteomes" id="UP000426265"/>
    </source>
</evidence>
<dbReference type="InterPro" id="IPR006527">
    <property type="entry name" value="F-box-assoc_dom_typ1"/>
</dbReference>
<dbReference type="NCBIfam" id="TIGR01640">
    <property type="entry name" value="F_box_assoc_1"/>
    <property type="match status" value="1"/>
</dbReference>
<evidence type="ECO:0000313" key="2">
    <source>
        <dbReference type="EMBL" id="VYS52047.1"/>
    </source>
</evidence>
<dbReference type="PROSITE" id="PS50181">
    <property type="entry name" value="FBOX"/>
    <property type="match status" value="1"/>
</dbReference>
<dbReference type="InterPro" id="IPR017451">
    <property type="entry name" value="F-box-assoc_interact_dom"/>
</dbReference>
<dbReference type="SMART" id="SM00256">
    <property type="entry name" value="FBOX"/>
    <property type="match status" value="1"/>
</dbReference>
<dbReference type="AlphaFoldDB" id="A0A654ERX1"/>
<dbReference type="PANTHER" id="PTHR31672">
    <property type="entry name" value="BNACNNG10540D PROTEIN"/>
    <property type="match status" value="1"/>
</dbReference>
<dbReference type="Pfam" id="PF07734">
    <property type="entry name" value="FBA_1"/>
    <property type="match status" value="1"/>
</dbReference>
<dbReference type="InterPro" id="IPR050796">
    <property type="entry name" value="SCF_F-box_component"/>
</dbReference>
<accession>A0A654ERX1</accession>